<dbReference type="InterPro" id="IPR043504">
    <property type="entry name" value="Peptidase_S1_PA_chymotrypsin"/>
</dbReference>
<evidence type="ECO:0000256" key="7">
    <source>
        <dbReference type="SAM" id="SignalP"/>
    </source>
</evidence>
<name>A0ABD0T1Y0_LOXSC</name>
<protein>
    <recommendedName>
        <fullName evidence="8">Peptidase S1 domain-containing protein</fullName>
    </recommendedName>
</protein>
<dbReference type="SMART" id="SM00020">
    <property type="entry name" value="Tryp_SPc"/>
    <property type="match status" value="1"/>
</dbReference>
<dbReference type="PROSITE" id="PS00134">
    <property type="entry name" value="TRYPSIN_HIS"/>
    <property type="match status" value="1"/>
</dbReference>
<evidence type="ECO:0000259" key="8">
    <source>
        <dbReference type="PROSITE" id="PS50240"/>
    </source>
</evidence>
<accession>A0ABD0T1Y0</accession>
<dbReference type="InterPro" id="IPR009003">
    <property type="entry name" value="Peptidase_S1_PA"/>
</dbReference>
<reference evidence="9 10" key="1">
    <citation type="submission" date="2024-06" db="EMBL/GenBank/DDBJ databases">
        <title>A chromosome-level genome assembly of beet webworm, Loxostege sticticalis.</title>
        <authorList>
            <person name="Zhang Y."/>
        </authorList>
    </citation>
    <scope>NUCLEOTIDE SEQUENCE [LARGE SCALE GENOMIC DNA]</scope>
    <source>
        <strain evidence="9">AQ028</strain>
        <tissue evidence="9">Male pupae</tissue>
    </source>
</reference>
<dbReference type="SUPFAM" id="SSF50494">
    <property type="entry name" value="Trypsin-like serine proteases"/>
    <property type="match status" value="1"/>
</dbReference>
<evidence type="ECO:0000313" key="9">
    <source>
        <dbReference type="EMBL" id="KAL0831935.1"/>
    </source>
</evidence>
<dbReference type="Pfam" id="PF00089">
    <property type="entry name" value="Trypsin"/>
    <property type="match status" value="1"/>
</dbReference>
<keyword evidence="5" id="KW-1015">Disulfide bond</keyword>
<keyword evidence="4" id="KW-0720">Serine protease</keyword>
<dbReference type="AlphaFoldDB" id="A0ABD0T1Y0"/>
<dbReference type="Gene3D" id="2.40.10.10">
    <property type="entry name" value="Trypsin-like serine proteases"/>
    <property type="match status" value="1"/>
</dbReference>
<evidence type="ECO:0000256" key="4">
    <source>
        <dbReference type="ARBA" id="ARBA00022825"/>
    </source>
</evidence>
<dbReference type="PANTHER" id="PTHR24276:SF91">
    <property type="entry name" value="AT26814P-RELATED"/>
    <property type="match status" value="1"/>
</dbReference>
<evidence type="ECO:0000313" key="10">
    <source>
        <dbReference type="Proteomes" id="UP001549921"/>
    </source>
</evidence>
<keyword evidence="2" id="KW-0645">Protease</keyword>
<keyword evidence="3" id="KW-0378">Hydrolase</keyword>
<feature type="compositionally biased region" description="Polar residues" evidence="6">
    <location>
        <begin position="69"/>
        <end position="85"/>
    </location>
</feature>
<dbReference type="PROSITE" id="PS51257">
    <property type="entry name" value="PROKAR_LIPOPROTEIN"/>
    <property type="match status" value="1"/>
</dbReference>
<comment type="similarity">
    <text evidence="1">Belongs to the peptidase S1 family.</text>
</comment>
<proteinExistence type="inferred from homology"/>
<sequence length="365" mass="38799">MVARAQLPVVALAALAACAACRPDASGAASSYTGDKYRPASSPNAHAVVPLKSTELANSIFFSTPAPIQSDTVTTESNPSVSPSSDATAADKTPTAPPTEEGPEIPNSTPLSDHPELSQVPPLFRDETTPVNLRYPHAVLFGGTCGGSIIHPKWVLTAGHCLIHSSTLFTGGRYVLAGTNNSDDGSGVTKKVKKLYIHPMFSVGPYWLNAENYGIKQVGARWDFLLAELEEPFELDGVKIAAVPLEQQTKLPPMFVGYAGYGTEHHGGFMRSEMHAMHLKTQPNSVCQKLEQFNGKDMICAQGYAPRFDSACNGDSGSGLVSGSGKLVGVASWVENDAIECRNGNLVVFSKVASVRNWIRQVAGL</sequence>
<evidence type="ECO:0000256" key="6">
    <source>
        <dbReference type="SAM" id="MobiDB-lite"/>
    </source>
</evidence>
<keyword evidence="7" id="KW-0732">Signal</keyword>
<dbReference type="InterPro" id="IPR018114">
    <property type="entry name" value="TRYPSIN_HIS"/>
</dbReference>
<evidence type="ECO:0000256" key="2">
    <source>
        <dbReference type="ARBA" id="ARBA00022670"/>
    </source>
</evidence>
<evidence type="ECO:0000256" key="1">
    <source>
        <dbReference type="ARBA" id="ARBA00007664"/>
    </source>
</evidence>
<dbReference type="PRINTS" id="PR00722">
    <property type="entry name" value="CHYMOTRYPSIN"/>
</dbReference>
<dbReference type="InterPro" id="IPR001314">
    <property type="entry name" value="Peptidase_S1A"/>
</dbReference>
<feature type="chain" id="PRO_5044889689" description="Peptidase S1 domain-containing protein" evidence="7">
    <location>
        <begin position="22"/>
        <end position="365"/>
    </location>
</feature>
<evidence type="ECO:0000256" key="5">
    <source>
        <dbReference type="ARBA" id="ARBA00023157"/>
    </source>
</evidence>
<dbReference type="GO" id="GO:0008236">
    <property type="term" value="F:serine-type peptidase activity"/>
    <property type="evidence" value="ECO:0007669"/>
    <property type="project" value="UniProtKB-KW"/>
</dbReference>
<dbReference type="GO" id="GO:0006508">
    <property type="term" value="P:proteolysis"/>
    <property type="evidence" value="ECO:0007669"/>
    <property type="project" value="UniProtKB-KW"/>
</dbReference>
<dbReference type="InterPro" id="IPR050430">
    <property type="entry name" value="Peptidase_S1"/>
</dbReference>
<feature type="region of interest" description="Disordered" evidence="6">
    <location>
        <begin position="69"/>
        <end position="123"/>
    </location>
</feature>
<evidence type="ECO:0000256" key="3">
    <source>
        <dbReference type="ARBA" id="ARBA00022801"/>
    </source>
</evidence>
<dbReference type="Proteomes" id="UP001549921">
    <property type="component" value="Unassembled WGS sequence"/>
</dbReference>
<organism evidence="9 10">
    <name type="scientific">Loxostege sticticalis</name>
    <name type="common">Beet webworm moth</name>
    <dbReference type="NCBI Taxonomy" id="481309"/>
    <lineage>
        <taxon>Eukaryota</taxon>
        <taxon>Metazoa</taxon>
        <taxon>Ecdysozoa</taxon>
        <taxon>Arthropoda</taxon>
        <taxon>Hexapoda</taxon>
        <taxon>Insecta</taxon>
        <taxon>Pterygota</taxon>
        <taxon>Neoptera</taxon>
        <taxon>Endopterygota</taxon>
        <taxon>Lepidoptera</taxon>
        <taxon>Glossata</taxon>
        <taxon>Ditrysia</taxon>
        <taxon>Pyraloidea</taxon>
        <taxon>Crambidae</taxon>
        <taxon>Pyraustinae</taxon>
        <taxon>Loxostege</taxon>
    </lineage>
</organism>
<dbReference type="EMBL" id="JBEDNZ010000011">
    <property type="protein sequence ID" value="KAL0831935.1"/>
    <property type="molecule type" value="Genomic_DNA"/>
</dbReference>
<feature type="signal peptide" evidence="7">
    <location>
        <begin position="1"/>
        <end position="21"/>
    </location>
</feature>
<dbReference type="PROSITE" id="PS50240">
    <property type="entry name" value="TRYPSIN_DOM"/>
    <property type="match status" value="1"/>
</dbReference>
<gene>
    <name evidence="9" type="ORF">ABMA28_001449</name>
</gene>
<feature type="domain" description="Peptidase S1" evidence="8">
    <location>
        <begin position="135"/>
        <end position="364"/>
    </location>
</feature>
<dbReference type="InterPro" id="IPR001254">
    <property type="entry name" value="Trypsin_dom"/>
</dbReference>
<dbReference type="PANTHER" id="PTHR24276">
    <property type="entry name" value="POLYSERASE-RELATED"/>
    <property type="match status" value="1"/>
</dbReference>
<comment type="caution">
    <text evidence="9">The sequence shown here is derived from an EMBL/GenBank/DDBJ whole genome shotgun (WGS) entry which is preliminary data.</text>
</comment>